<keyword evidence="1" id="KW-1133">Transmembrane helix</keyword>
<dbReference type="InterPro" id="IPR021359">
    <property type="entry name" value="DUF2812"/>
</dbReference>
<dbReference type="RefSeq" id="WP_136453204.1">
    <property type="nucleotide sequence ID" value="NZ_SSWH01000002.1"/>
</dbReference>
<evidence type="ECO:0000313" key="3">
    <source>
        <dbReference type="Proteomes" id="UP000305233"/>
    </source>
</evidence>
<evidence type="ECO:0000256" key="1">
    <source>
        <dbReference type="SAM" id="Phobius"/>
    </source>
</evidence>
<gene>
    <name evidence="2" type="ORF">E8P82_04085</name>
</gene>
<reference evidence="2 3" key="1">
    <citation type="submission" date="2019-04" db="EMBL/GenBank/DDBJ databases">
        <authorList>
            <person name="Liu Q."/>
            <person name="Xin Y.-H."/>
        </authorList>
    </citation>
    <scope>NUCLEOTIDE SEQUENCE [LARGE SCALE GENOMIC DNA]</scope>
    <source>
        <strain evidence="2 3">AM23</strain>
    </source>
</reference>
<comment type="caution">
    <text evidence="2">The sequence shown here is derived from an EMBL/GenBank/DDBJ whole genome shotgun (WGS) entry which is preliminary data.</text>
</comment>
<dbReference type="Proteomes" id="UP000305233">
    <property type="component" value="Unassembled WGS sequence"/>
</dbReference>
<proteinExistence type="predicted"/>
<dbReference type="AlphaFoldDB" id="A0A4S5E8L3"/>
<keyword evidence="1" id="KW-0472">Membrane</keyword>
<feature type="transmembrane region" description="Helical" evidence="1">
    <location>
        <begin position="114"/>
        <end position="137"/>
    </location>
</feature>
<keyword evidence="1" id="KW-0812">Transmembrane</keyword>
<dbReference type="Pfam" id="PF11193">
    <property type="entry name" value="DUF2812"/>
    <property type="match status" value="1"/>
</dbReference>
<evidence type="ECO:0000313" key="2">
    <source>
        <dbReference type="EMBL" id="THJ68007.1"/>
    </source>
</evidence>
<name>A0A4S5E8L3_9MICC</name>
<feature type="transmembrane region" description="Helical" evidence="1">
    <location>
        <begin position="143"/>
        <end position="164"/>
    </location>
</feature>
<keyword evidence="3" id="KW-1185">Reference proteome</keyword>
<dbReference type="OrthoDB" id="4964047at2"/>
<dbReference type="EMBL" id="SSWH01000002">
    <property type="protein sequence ID" value="THJ68007.1"/>
    <property type="molecule type" value="Genomic_DNA"/>
</dbReference>
<sequence>MSTTSRMGNGLAISPEKDLAMFADMASKGKHLDGVAMLGHGWRFTDGAPEDAVFDLAYEGSASSDYFDIFQAAGWTPVLSLGDTHIFKAAPGTPPIHVGTDSRREELARNRDRYLRYSATTVVAFVLVILGIGMTSWNAGLEVVLVVVFYVPVVYTVFPLVGYWRRLNTLDRSR</sequence>
<accession>A0A4S5E8L3</accession>
<organism evidence="2 3">
    <name type="scientific">Arthrobacter echini</name>
    <dbReference type="NCBI Taxonomy" id="1529066"/>
    <lineage>
        <taxon>Bacteria</taxon>
        <taxon>Bacillati</taxon>
        <taxon>Actinomycetota</taxon>
        <taxon>Actinomycetes</taxon>
        <taxon>Micrococcales</taxon>
        <taxon>Micrococcaceae</taxon>
        <taxon>Arthrobacter</taxon>
    </lineage>
</organism>
<protein>
    <submittedName>
        <fullName evidence="2">DUF2812 domain-containing protein</fullName>
    </submittedName>
</protein>